<dbReference type="GO" id="GO:0008061">
    <property type="term" value="F:chitin binding"/>
    <property type="evidence" value="ECO:0007669"/>
    <property type="project" value="InterPro"/>
</dbReference>
<dbReference type="Gene3D" id="2.170.140.10">
    <property type="entry name" value="Chitin binding domain"/>
    <property type="match status" value="1"/>
</dbReference>
<dbReference type="InterPro" id="IPR036508">
    <property type="entry name" value="Chitin-bd_dom_sf"/>
</dbReference>
<protein>
    <recommendedName>
        <fullName evidence="1">Chitin-binding type-2 domain-containing protein</fullName>
    </recommendedName>
</protein>
<organism evidence="2">
    <name type="scientific">Anopheles coluzzii</name>
    <name type="common">African malaria mosquito</name>
    <dbReference type="NCBI Taxonomy" id="1518534"/>
    <lineage>
        <taxon>Eukaryota</taxon>
        <taxon>Metazoa</taxon>
        <taxon>Ecdysozoa</taxon>
        <taxon>Arthropoda</taxon>
        <taxon>Hexapoda</taxon>
        <taxon>Insecta</taxon>
        <taxon>Pterygota</taxon>
        <taxon>Neoptera</taxon>
        <taxon>Endopterygota</taxon>
        <taxon>Diptera</taxon>
        <taxon>Nematocera</taxon>
        <taxon>Culicoidea</taxon>
        <taxon>Culicidae</taxon>
        <taxon>Anophelinae</taxon>
        <taxon>Anopheles</taxon>
    </lineage>
</organism>
<accession>A0A8W7PSI7</accession>
<dbReference type="PANTHER" id="PTHR22933:SF42">
    <property type="entry name" value="FI18455P1-RELATED"/>
    <property type="match status" value="1"/>
</dbReference>
<dbReference type="InterPro" id="IPR052976">
    <property type="entry name" value="Scoloptoxin-like"/>
</dbReference>
<proteinExistence type="predicted"/>
<dbReference type="Proteomes" id="UP000075882">
    <property type="component" value="Unassembled WGS sequence"/>
</dbReference>
<dbReference type="AlphaFoldDB" id="A0A8W7PSI7"/>
<dbReference type="EnsemblMetazoa" id="ACOM036077-RA">
    <property type="protein sequence ID" value="ACOM036077-PA.1"/>
    <property type="gene ID" value="ACOM036077"/>
</dbReference>
<dbReference type="Pfam" id="PF01607">
    <property type="entry name" value="CBM_14"/>
    <property type="match status" value="1"/>
</dbReference>
<evidence type="ECO:0000259" key="1">
    <source>
        <dbReference type="PROSITE" id="PS50940"/>
    </source>
</evidence>
<reference evidence="2" key="1">
    <citation type="submission" date="2022-08" db="UniProtKB">
        <authorList>
            <consortium name="EnsemblMetazoa"/>
        </authorList>
    </citation>
    <scope>IDENTIFICATION</scope>
</reference>
<dbReference type="InterPro" id="IPR002557">
    <property type="entry name" value="Chitin-bd_dom"/>
</dbReference>
<sequence>MELTTIEGHTESIQRKLYEPPLRRGLRSVLIHAHVGDTATNSFPSAEMDSYQGLVGRPGIDFPVLTHIPNTVFDCKNHGNGYFADLETRCQVFHICDDGKKISFLCPNGTIFRQLDLICDWWFKTVLLHQIILLKAPKC</sequence>
<dbReference type="GO" id="GO:0005576">
    <property type="term" value="C:extracellular region"/>
    <property type="evidence" value="ECO:0007669"/>
    <property type="project" value="InterPro"/>
</dbReference>
<dbReference type="PANTHER" id="PTHR22933">
    <property type="entry name" value="FI18007P1-RELATED"/>
    <property type="match status" value="1"/>
</dbReference>
<dbReference type="SUPFAM" id="SSF57625">
    <property type="entry name" value="Invertebrate chitin-binding proteins"/>
    <property type="match status" value="1"/>
</dbReference>
<name>A0A8W7PSI7_ANOCL</name>
<evidence type="ECO:0000313" key="2">
    <source>
        <dbReference type="EnsemblMetazoa" id="ACOM036077-PA.1"/>
    </source>
</evidence>
<dbReference type="VEuPathDB" id="VectorBase:ACON2_036735"/>
<feature type="domain" description="Chitin-binding type-2" evidence="1">
    <location>
        <begin position="72"/>
        <end position="139"/>
    </location>
</feature>
<dbReference type="SMART" id="SM00494">
    <property type="entry name" value="ChtBD2"/>
    <property type="match status" value="1"/>
</dbReference>
<dbReference type="PROSITE" id="PS50940">
    <property type="entry name" value="CHIT_BIND_II"/>
    <property type="match status" value="1"/>
</dbReference>